<evidence type="ECO:0000313" key="3">
    <source>
        <dbReference type="EMBL" id="MBK1714905.1"/>
    </source>
</evidence>
<dbReference type="InterPro" id="IPR006860">
    <property type="entry name" value="FecR"/>
</dbReference>
<reference evidence="3" key="2">
    <citation type="journal article" date="2020" name="Microorganisms">
        <title>Osmotic Adaptation and Compatible Solute Biosynthesis of Phototrophic Bacteria as Revealed from Genome Analyses.</title>
        <authorList>
            <person name="Imhoff J.F."/>
            <person name="Rahn T."/>
            <person name="Kunzel S."/>
            <person name="Keller A."/>
            <person name="Neulinger S.C."/>
        </authorList>
    </citation>
    <scope>NUCLEOTIDE SEQUENCE</scope>
    <source>
        <strain evidence="3">IM 151</strain>
    </source>
</reference>
<dbReference type="RefSeq" id="WP_200379645.1">
    <property type="nucleotide sequence ID" value="NZ_NRRU01000086.1"/>
</dbReference>
<keyword evidence="3" id="KW-0808">Transferase</keyword>
<dbReference type="InterPro" id="IPR032623">
    <property type="entry name" value="FecR_N"/>
</dbReference>
<dbReference type="Pfam" id="PF04773">
    <property type="entry name" value="FecR"/>
    <property type="match status" value="1"/>
</dbReference>
<dbReference type="Gene3D" id="2.60.120.1440">
    <property type="match status" value="1"/>
</dbReference>
<accession>A0ABS1E0D2</accession>
<feature type="domain" description="FecR protein" evidence="1">
    <location>
        <begin position="114"/>
        <end position="205"/>
    </location>
</feature>
<dbReference type="PANTHER" id="PTHR30273">
    <property type="entry name" value="PERIPLASMIC SIGNAL SENSOR AND SIGMA FACTOR ACTIVATOR FECR-RELATED"/>
    <property type="match status" value="1"/>
</dbReference>
<organism evidence="3 4">
    <name type="scientific">Rubrivivax gelatinosus</name>
    <name type="common">Rhodocyclus gelatinosus</name>
    <name type="synonym">Rhodopseudomonas gelatinosa</name>
    <dbReference type="NCBI Taxonomy" id="28068"/>
    <lineage>
        <taxon>Bacteria</taxon>
        <taxon>Pseudomonadati</taxon>
        <taxon>Pseudomonadota</taxon>
        <taxon>Betaproteobacteria</taxon>
        <taxon>Burkholderiales</taxon>
        <taxon>Sphaerotilaceae</taxon>
        <taxon>Rubrivivax</taxon>
    </lineage>
</organism>
<dbReference type="PANTHER" id="PTHR30273:SF2">
    <property type="entry name" value="PROTEIN FECR"/>
    <property type="match status" value="1"/>
</dbReference>
<evidence type="ECO:0000259" key="1">
    <source>
        <dbReference type="Pfam" id="PF04773"/>
    </source>
</evidence>
<proteinExistence type="predicted"/>
<dbReference type="Pfam" id="PF16220">
    <property type="entry name" value="DUF4880"/>
    <property type="match status" value="1"/>
</dbReference>
<sequence>MAEADTRLDAAQRAALEWQVSFWSGEAGDAERRAFEAWLAADDSHRRAWERVQRVGGQLHAVPGEVAGAVLRAARAPAGRRRVLRGLLLLAGAGGTAAVVRRTPQWQLASAAESTAPGERRELTLADGSRLTLNTATALDLRLDAAVRRVLLRAGEVHVATAPDPARRPFYVETPEGSVQALGTRFTVRMLDAGVRVQVFDGAVEIRPRDGAAPRRLAAGQQGVFDAGAAREPEALDDSASAWMRGLLIAERVRLADFAAELGRYRRGVLRCDPEVAELLVSGVFPSADTDAVLRSLVRALPVRVTLATRYWVSITKAGR</sequence>
<comment type="caution">
    <text evidence="3">The sequence shown here is derived from an EMBL/GenBank/DDBJ whole genome shotgun (WGS) entry which is preliminary data.</text>
</comment>
<gene>
    <name evidence="3" type="ORF">CKO43_19270</name>
</gene>
<feature type="domain" description="FecR N-terminal" evidence="2">
    <location>
        <begin position="13"/>
        <end position="55"/>
    </location>
</feature>
<evidence type="ECO:0000259" key="2">
    <source>
        <dbReference type="Pfam" id="PF16220"/>
    </source>
</evidence>
<reference evidence="3" key="1">
    <citation type="submission" date="2017-08" db="EMBL/GenBank/DDBJ databases">
        <authorList>
            <person name="Imhoff J.F."/>
            <person name="Rahn T."/>
            <person name="Kuenzel S."/>
            <person name="Neulinger S.C."/>
        </authorList>
    </citation>
    <scope>NUCLEOTIDE SEQUENCE</scope>
    <source>
        <strain evidence="3">IM 151</strain>
    </source>
</reference>
<dbReference type="Proteomes" id="UP001041814">
    <property type="component" value="Unassembled WGS sequence"/>
</dbReference>
<name>A0ABS1E0D2_RUBGE</name>
<keyword evidence="4" id="KW-1185">Reference proteome</keyword>
<dbReference type="EMBL" id="NRRU01000086">
    <property type="protein sequence ID" value="MBK1714905.1"/>
    <property type="molecule type" value="Genomic_DNA"/>
</dbReference>
<keyword evidence="3" id="KW-0418">Kinase</keyword>
<dbReference type="InterPro" id="IPR012373">
    <property type="entry name" value="Ferrdict_sens_TM"/>
</dbReference>
<dbReference type="GO" id="GO:0016301">
    <property type="term" value="F:kinase activity"/>
    <property type="evidence" value="ECO:0007669"/>
    <property type="project" value="UniProtKB-KW"/>
</dbReference>
<protein>
    <submittedName>
        <fullName evidence="3">Histidine kinase</fullName>
    </submittedName>
</protein>
<dbReference type="PIRSF" id="PIRSF018266">
    <property type="entry name" value="FecR"/>
    <property type="match status" value="1"/>
</dbReference>
<evidence type="ECO:0000313" key="4">
    <source>
        <dbReference type="Proteomes" id="UP001041814"/>
    </source>
</evidence>